<keyword evidence="4" id="KW-1185">Reference proteome</keyword>
<dbReference type="RefSeq" id="WP_021329100.1">
    <property type="nucleotide sequence ID" value="NZ_AUZJ01000002.1"/>
</dbReference>
<dbReference type="Pfam" id="PF10109">
    <property type="entry name" value="Phage_TAC_7"/>
    <property type="match status" value="1"/>
</dbReference>
<reference evidence="3 4" key="1">
    <citation type="submission" date="2013-08" db="EMBL/GenBank/DDBJ databases">
        <authorList>
            <person name="Durkin A.S."/>
            <person name="Haft D.R."/>
            <person name="McCorrison J."/>
            <person name="Torralba M."/>
            <person name="Gillis M."/>
            <person name="Haft D.H."/>
            <person name="Methe B."/>
            <person name="Sutton G."/>
            <person name="Nelson K.E."/>
        </authorList>
    </citation>
    <scope>NUCLEOTIDE SEQUENCE [LARGE SCALE GENOMIC DNA]</scope>
    <source>
        <strain evidence="2 4">ATCC 35536</strain>
        <strain evidence="1 3">VPI DR56BR1116</strain>
    </source>
</reference>
<evidence type="ECO:0000313" key="2">
    <source>
        <dbReference type="EMBL" id="ERK00390.1"/>
    </source>
</evidence>
<proteinExistence type="predicted"/>
<comment type="caution">
    <text evidence="1">The sequence shown here is derived from an EMBL/GenBank/DDBJ whole genome shotgun (WGS) entry which is preliminary data.</text>
</comment>
<dbReference type="Proteomes" id="UP000016646">
    <property type="component" value="Unassembled WGS sequence"/>
</dbReference>
<dbReference type="EMBL" id="AVQI01000067">
    <property type="protein sequence ID" value="ERK00390.1"/>
    <property type="molecule type" value="Genomic_DNA"/>
</dbReference>
<protein>
    <submittedName>
        <fullName evidence="1">Mu-like prophage FluMu protein gp41</fullName>
    </submittedName>
</protein>
<evidence type="ECO:0000313" key="4">
    <source>
        <dbReference type="Proteomes" id="UP000016646"/>
    </source>
</evidence>
<accession>U1FQR1</accession>
<sequence length="106" mass="11722">MKTIYLKHPVTLGERTVSELTLSQPKVKHFMRTDGHAAGDVASDIALLSGLTGEPESLLQEIDPRDWATIRYDLQKIYAVFFGLKADYEDPSNEANTGEDPTKAAD</sequence>
<dbReference type="OrthoDB" id="9964038at2"/>
<dbReference type="InterPro" id="IPR019289">
    <property type="entry name" value="Phage_tail_E/E"/>
</dbReference>
<gene>
    <name evidence="2" type="ORF">HMPREF0860_1033</name>
    <name evidence="1" type="ORF">HMPREF1325_1863</name>
</gene>
<organism evidence="1 3">
    <name type="scientific">Treponema socranskii subsp. socranskii VPI DR56BR1116 = ATCC 35536</name>
    <dbReference type="NCBI Taxonomy" id="1125725"/>
    <lineage>
        <taxon>Bacteria</taxon>
        <taxon>Pseudomonadati</taxon>
        <taxon>Spirochaetota</taxon>
        <taxon>Spirochaetia</taxon>
        <taxon>Spirochaetales</taxon>
        <taxon>Treponemataceae</taxon>
        <taxon>Treponema</taxon>
    </lineage>
</organism>
<dbReference type="PATRIC" id="fig|1125725.3.peg.119"/>
<dbReference type="STRING" id="1125725.HMPREF1325_1863"/>
<name>U1FQR1_TRESO</name>
<dbReference type="Proteomes" id="UP000016412">
    <property type="component" value="Unassembled WGS sequence"/>
</dbReference>
<dbReference type="EMBL" id="AUZJ01000002">
    <property type="protein sequence ID" value="ERF61836.1"/>
    <property type="molecule type" value="Genomic_DNA"/>
</dbReference>
<evidence type="ECO:0000313" key="1">
    <source>
        <dbReference type="EMBL" id="ERF61836.1"/>
    </source>
</evidence>
<dbReference type="AlphaFoldDB" id="U1FQR1"/>
<dbReference type="eggNOG" id="ENOG502ZP1K">
    <property type="taxonomic scope" value="Bacteria"/>
</dbReference>
<evidence type="ECO:0000313" key="3">
    <source>
        <dbReference type="Proteomes" id="UP000016412"/>
    </source>
</evidence>